<reference evidence="3" key="1">
    <citation type="submission" date="2021-01" db="EMBL/GenBank/DDBJ databases">
        <authorList>
            <person name="Corre E."/>
            <person name="Pelletier E."/>
            <person name="Niang G."/>
            <person name="Scheremetjew M."/>
            <person name="Finn R."/>
            <person name="Kale V."/>
            <person name="Holt S."/>
            <person name="Cochrane G."/>
            <person name="Meng A."/>
            <person name="Brown T."/>
            <person name="Cohen L."/>
        </authorList>
    </citation>
    <scope>NUCLEOTIDE SEQUENCE</scope>
    <source>
        <strain evidence="3">CCMP2084</strain>
    </source>
</reference>
<dbReference type="Pfam" id="PF00498">
    <property type="entry name" value="FHA"/>
    <property type="match status" value="1"/>
</dbReference>
<name>A0A7S2UHQ2_9STRA</name>
<feature type="domain" description="FHA" evidence="2">
    <location>
        <begin position="140"/>
        <end position="190"/>
    </location>
</feature>
<evidence type="ECO:0000256" key="1">
    <source>
        <dbReference type="SAM" id="MobiDB-lite"/>
    </source>
</evidence>
<sequence length="448" mass="48562">MVALRDDFAQDRLVKMTVNVSLCGAVPRSRLSLLTNLKVSTSSPCDSDAPDASTTTPSLVQGTLPLEDGHSCSHVESHVPIRRAAEALHQRTVPHETAPPTAPIEPPTWASPARGEARLEPVCETIKSHSAFDIAGRPCYRIGRSPASDIQLLHSTSSRRHALLFHHPNGSCYVVDCGSAHGTYVNGVQVKSSVYNHADKTKGAMVVPHRVRRGALIRFGGPGAPSFVLKSFSLGTEAMMKELHSVSEVPQTKSLDDDVPKSTSFRNPSEIKSEEALIMINTRLNALGASSRGAEPKARRAIANLALSCRVSIGLKRTFDEEEEEVVNMWPKRRKTTSFDNVPQTHSPCSVMSPLVPIKPSLSLPTILMPALPLTMSSSGDSDVPSYREKRRVQFSDEEPQLFYPASITPDEKSIEERSSFEDGSSLVKDGSTMTVDLSPPTPRSAAA</sequence>
<dbReference type="AlphaFoldDB" id="A0A7S2UHQ2"/>
<dbReference type="SMART" id="SM00240">
    <property type="entry name" value="FHA"/>
    <property type="match status" value="1"/>
</dbReference>
<accession>A0A7S2UHQ2</accession>
<protein>
    <recommendedName>
        <fullName evidence="2">FHA domain-containing protein</fullName>
    </recommendedName>
</protein>
<dbReference type="InterPro" id="IPR008984">
    <property type="entry name" value="SMAD_FHA_dom_sf"/>
</dbReference>
<dbReference type="PROSITE" id="PS50006">
    <property type="entry name" value="FHA_DOMAIN"/>
    <property type="match status" value="1"/>
</dbReference>
<dbReference type="InterPro" id="IPR050923">
    <property type="entry name" value="Cell_Proc_Reg/RNA_Proc"/>
</dbReference>
<feature type="compositionally biased region" description="Basic and acidic residues" evidence="1">
    <location>
        <begin position="410"/>
        <end position="421"/>
    </location>
</feature>
<proteinExistence type="predicted"/>
<dbReference type="Gene3D" id="2.60.200.20">
    <property type="match status" value="1"/>
</dbReference>
<dbReference type="SUPFAM" id="SSF49879">
    <property type="entry name" value="SMAD/FHA domain"/>
    <property type="match status" value="1"/>
</dbReference>
<evidence type="ECO:0000313" key="3">
    <source>
        <dbReference type="EMBL" id="CAD9818643.1"/>
    </source>
</evidence>
<dbReference type="InterPro" id="IPR000253">
    <property type="entry name" value="FHA_dom"/>
</dbReference>
<gene>
    <name evidence="3" type="ORF">ASEP1449_LOCUS10475</name>
</gene>
<dbReference type="EMBL" id="HBHQ01015704">
    <property type="protein sequence ID" value="CAD9818643.1"/>
    <property type="molecule type" value="Transcribed_RNA"/>
</dbReference>
<dbReference type="PANTHER" id="PTHR23308">
    <property type="entry name" value="NUCLEAR INHIBITOR OF PROTEIN PHOSPHATASE-1"/>
    <property type="match status" value="1"/>
</dbReference>
<evidence type="ECO:0000259" key="2">
    <source>
        <dbReference type="PROSITE" id="PS50006"/>
    </source>
</evidence>
<organism evidence="3">
    <name type="scientific">Attheya septentrionalis</name>
    <dbReference type="NCBI Taxonomy" id="420275"/>
    <lineage>
        <taxon>Eukaryota</taxon>
        <taxon>Sar</taxon>
        <taxon>Stramenopiles</taxon>
        <taxon>Ochrophyta</taxon>
        <taxon>Bacillariophyta</taxon>
        <taxon>Coscinodiscophyceae</taxon>
        <taxon>Chaetocerotophycidae</taxon>
        <taxon>Chaetocerotales</taxon>
        <taxon>Attheyaceae</taxon>
        <taxon>Attheya</taxon>
    </lineage>
</organism>
<feature type="region of interest" description="Disordered" evidence="1">
    <location>
        <begin position="395"/>
        <end position="448"/>
    </location>
</feature>